<reference evidence="3 4" key="1">
    <citation type="submission" date="2016-10" db="EMBL/GenBank/DDBJ databases">
        <authorList>
            <person name="de Groot N.N."/>
        </authorList>
    </citation>
    <scope>NUCLEOTIDE SEQUENCE [LARGE SCALE GENOMIC DNA]</scope>
    <source>
        <strain evidence="3 4">NE2</strain>
    </source>
</reference>
<evidence type="ECO:0000256" key="1">
    <source>
        <dbReference type="SAM" id="MobiDB-lite"/>
    </source>
</evidence>
<accession>A0A1I4CF70</accession>
<dbReference type="RefSeq" id="WP_139223690.1">
    <property type="nucleotide sequence ID" value="NZ_FOSN01000021.1"/>
</dbReference>
<name>A0A1I4CF70_9HYPH</name>
<keyword evidence="4" id="KW-1185">Reference proteome</keyword>
<evidence type="ECO:0000313" key="4">
    <source>
        <dbReference type="Proteomes" id="UP000198755"/>
    </source>
</evidence>
<feature type="chain" id="PRO_5011544014" evidence="2">
    <location>
        <begin position="22"/>
        <end position="80"/>
    </location>
</feature>
<feature type="compositionally biased region" description="Basic and acidic residues" evidence="1">
    <location>
        <begin position="69"/>
        <end position="80"/>
    </location>
</feature>
<feature type="region of interest" description="Disordered" evidence="1">
    <location>
        <begin position="24"/>
        <end position="80"/>
    </location>
</feature>
<keyword evidence="2" id="KW-0732">Signal</keyword>
<dbReference type="OrthoDB" id="8453859at2"/>
<gene>
    <name evidence="3" type="ORF">SAMN05444581_1215</name>
</gene>
<dbReference type="Proteomes" id="UP000198755">
    <property type="component" value="Unassembled WGS sequence"/>
</dbReference>
<feature type="signal peptide" evidence="2">
    <location>
        <begin position="1"/>
        <end position="21"/>
    </location>
</feature>
<dbReference type="EMBL" id="FOSN01000021">
    <property type="protein sequence ID" value="SFK78947.1"/>
    <property type="molecule type" value="Genomic_DNA"/>
</dbReference>
<dbReference type="AlphaFoldDB" id="A0A1I4CF70"/>
<proteinExistence type="predicted"/>
<sequence length="80" mass="7995">MCTQIRLAAMCLILSVAFASAQQAGVTTGPASGTNIEPSTAIQKDASGRSATEAGAPGVEAKPGSEGGRSPEKSDQSKMK</sequence>
<organism evidence="3 4">
    <name type="scientific">Methylocapsa palsarum</name>
    <dbReference type="NCBI Taxonomy" id="1612308"/>
    <lineage>
        <taxon>Bacteria</taxon>
        <taxon>Pseudomonadati</taxon>
        <taxon>Pseudomonadota</taxon>
        <taxon>Alphaproteobacteria</taxon>
        <taxon>Hyphomicrobiales</taxon>
        <taxon>Beijerinckiaceae</taxon>
        <taxon>Methylocapsa</taxon>
    </lineage>
</organism>
<feature type="compositionally biased region" description="Polar residues" evidence="1">
    <location>
        <begin position="24"/>
        <end position="42"/>
    </location>
</feature>
<protein>
    <submittedName>
        <fullName evidence="3">Uncharacterized protein</fullName>
    </submittedName>
</protein>
<evidence type="ECO:0000313" key="3">
    <source>
        <dbReference type="EMBL" id="SFK78947.1"/>
    </source>
</evidence>
<evidence type="ECO:0000256" key="2">
    <source>
        <dbReference type="SAM" id="SignalP"/>
    </source>
</evidence>